<dbReference type="Proteomes" id="UP000800981">
    <property type="component" value="Unassembled WGS sequence"/>
</dbReference>
<dbReference type="EMBL" id="JAANNP010000011">
    <property type="protein sequence ID" value="NHC14833.1"/>
    <property type="molecule type" value="Genomic_DNA"/>
</dbReference>
<keyword evidence="2" id="KW-1185">Reference proteome</keyword>
<organism evidence="1 2">
    <name type="scientific">Motilibacter deserti</name>
    <dbReference type="NCBI Taxonomy" id="2714956"/>
    <lineage>
        <taxon>Bacteria</taxon>
        <taxon>Bacillati</taxon>
        <taxon>Actinomycetota</taxon>
        <taxon>Actinomycetes</taxon>
        <taxon>Motilibacterales</taxon>
        <taxon>Motilibacteraceae</taxon>
        <taxon>Motilibacter</taxon>
    </lineage>
</organism>
<sequence>MTEPDTRVQDPMALAEIQLFGDLVIAASSSDGQLSQGEIDRALGLQDT</sequence>
<comment type="caution">
    <text evidence="1">The sequence shown here is derived from an EMBL/GenBank/DDBJ whole genome shotgun (WGS) entry which is preliminary data.</text>
</comment>
<reference evidence="1 2" key="1">
    <citation type="submission" date="2020-03" db="EMBL/GenBank/DDBJ databases">
        <title>Two novel Motilibacter sp.</title>
        <authorList>
            <person name="Liu S."/>
        </authorList>
    </citation>
    <scope>NUCLEOTIDE SEQUENCE [LARGE SCALE GENOMIC DNA]</scope>
    <source>
        <strain evidence="1 2">E257</strain>
    </source>
</reference>
<evidence type="ECO:0000313" key="1">
    <source>
        <dbReference type="EMBL" id="NHC14833.1"/>
    </source>
</evidence>
<name>A0ABX0GV79_9ACTN</name>
<proteinExistence type="predicted"/>
<protein>
    <recommendedName>
        <fullName evidence="3">SMC-Scp complex subunit ScpB</fullName>
    </recommendedName>
</protein>
<evidence type="ECO:0000313" key="2">
    <source>
        <dbReference type="Proteomes" id="UP000800981"/>
    </source>
</evidence>
<gene>
    <name evidence="1" type="ORF">G9H71_13680</name>
</gene>
<accession>A0ABX0GV79</accession>
<dbReference type="RefSeq" id="WP_166282687.1">
    <property type="nucleotide sequence ID" value="NZ_JAANNP010000011.1"/>
</dbReference>
<evidence type="ECO:0008006" key="3">
    <source>
        <dbReference type="Google" id="ProtNLM"/>
    </source>
</evidence>